<dbReference type="GO" id="GO:0009437">
    <property type="term" value="P:carnitine metabolic process"/>
    <property type="evidence" value="ECO:0007669"/>
    <property type="project" value="TreeGrafter"/>
</dbReference>
<evidence type="ECO:0000256" key="9">
    <source>
        <dbReference type="ARBA" id="ARBA00023098"/>
    </source>
</evidence>
<evidence type="ECO:0000313" key="17">
    <source>
        <dbReference type="Proteomes" id="UP000483820"/>
    </source>
</evidence>
<proteinExistence type="inferred from homology"/>
<name>A0A6A5GAI7_CAERE</name>
<dbReference type="PANTHER" id="PTHR22589:SF110">
    <property type="entry name" value="CHOLINE_CARNITINE ACYLTRANSFERASE DOMAIN-CONTAINING PROTEIN"/>
    <property type="match status" value="1"/>
</dbReference>
<keyword evidence="4" id="KW-0813">Transport</keyword>
<feature type="transmembrane region" description="Helical" evidence="14">
    <location>
        <begin position="67"/>
        <end position="88"/>
    </location>
</feature>
<evidence type="ECO:0000256" key="11">
    <source>
        <dbReference type="ARBA" id="ARBA00023315"/>
    </source>
</evidence>
<dbReference type="InterPro" id="IPR000542">
    <property type="entry name" value="Carn_acyl_trans"/>
</dbReference>
<evidence type="ECO:0000256" key="13">
    <source>
        <dbReference type="PIRSR" id="PIRSR600542-1"/>
    </source>
</evidence>
<keyword evidence="6 14" id="KW-0812">Transmembrane</keyword>
<dbReference type="GO" id="GO:0016020">
    <property type="term" value="C:membrane"/>
    <property type="evidence" value="ECO:0007669"/>
    <property type="project" value="UniProtKB-SubCell"/>
</dbReference>
<feature type="domain" description="Choline/carnitine acyltransferase" evidence="15">
    <location>
        <begin position="349"/>
        <end position="774"/>
    </location>
</feature>
<evidence type="ECO:0000256" key="5">
    <source>
        <dbReference type="ARBA" id="ARBA00022679"/>
    </source>
</evidence>
<feature type="domain" description="Choline/carnitine acyltransferase" evidence="15">
    <location>
        <begin position="142"/>
        <end position="326"/>
    </location>
</feature>
<keyword evidence="10 14" id="KW-0472">Membrane</keyword>
<dbReference type="UniPathway" id="UPA00659"/>
<dbReference type="GeneID" id="9824821"/>
<dbReference type="SUPFAM" id="SSF52777">
    <property type="entry name" value="CoA-dependent acyltransferases"/>
    <property type="match status" value="3"/>
</dbReference>
<dbReference type="GO" id="GO:0005739">
    <property type="term" value="C:mitochondrion"/>
    <property type="evidence" value="ECO:0007669"/>
    <property type="project" value="TreeGrafter"/>
</dbReference>
<dbReference type="PROSITE" id="PS00439">
    <property type="entry name" value="ACYLTRANSF_C_1"/>
    <property type="match status" value="1"/>
</dbReference>
<dbReference type="CTD" id="9824821"/>
<dbReference type="FunFam" id="3.30.559.10:FF:000002">
    <property type="entry name" value="carnitine O-palmitoyltransferase 1, liver isoform"/>
    <property type="match status" value="1"/>
</dbReference>
<keyword evidence="11" id="KW-0012">Acyltransferase</keyword>
<dbReference type="InterPro" id="IPR042572">
    <property type="entry name" value="Carn_acyl_trans_N"/>
</dbReference>
<comment type="catalytic activity">
    <reaction evidence="12">
        <text>4,8-dimethylnonanoyl-CoA + (R)-carnitine = O-4,8-dimethylnonanoyl-(R)-carnitine + CoA</text>
        <dbReference type="Rhea" id="RHEA:44860"/>
        <dbReference type="ChEBI" id="CHEBI:16347"/>
        <dbReference type="ChEBI" id="CHEBI:57287"/>
        <dbReference type="ChEBI" id="CHEBI:77061"/>
        <dbReference type="ChEBI" id="CHEBI:84654"/>
    </reaction>
</comment>
<keyword evidence="5" id="KW-0808">Transferase</keyword>
<dbReference type="Gene3D" id="3.30.559.70">
    <property type="entry name" value="Choline/Carnitine o-acyltransferase, domain 2"/>
    <property type="match status" value="1"/>
</dbReference>
<evidence type="ECO:0000256" key="2">
    <source>
        <dbReference type="ARBA" id="ARBA00005005"/>
    </source>
</evidence>
<dbReference type="Gene3D" id="3.30.559.10">
    <property type="entry name" value="Chloramphenicol acetyltransferase-like domain"/>
    <property type="match status" value="1"/>
</dbReference>
<dbReference type="KEGG" id="crq:GCK72_018672"/>
<feature type="active site" description="Proton acceptor" evidence="13">
    <location>
        <position position="486"/>
    </location>
</feature>
<comment type="pathway">
    <text evidence="2">Lipid metabolism; fatty acid beta-oxidation.</text>
</comment>
<protein>
    <recommendedName>
        <fullName evidence="15">Choline/carnitine acyltransferase domain-containing protein</fullName>
    </recommendedName>
</protein>
<dbReference type="InterPro" id="IPR039551">
    <property type="entry name" value="Cho/carn_acyl_trans"/>
</dbReference>
<sequence>MSEKKPKWPYPRIDYYPGKFERFSYRTYNWFENRLWPIRPVPFLALITTATGYQLKDINVQLFQTNLHVILKPLAISIGSAYACVFLLRRFLKYFFFSYKGYLKENPKKPSYFTIIWGALRKVLLKIAPPQLSSCDRLLPNLPLPSLDDTVERYLGSMRHFTPEEDYIQLIKISNKFLSSEGRTLQRFAWLLHKFSENYVTPFWEKYIYYAGRYPLAINSSIAQCVMYGDNDLTQIYQVARLLYIETLANLSLDRQKYLAVGEGLLSTRHYRNIYNGCRVPGKDYDHFQWNPPSRHALVVHKGTWYKVDTCDKNGKLYSVDDLVKFLCSQKDLIRRNGSVHPDDAVYLQRDLMYFGLNDHDENGADVSKRSLDSRIVSEMMNRNDKSTGFMSKIASLTTDRRTEWSINRQKFFLENRNNKKLLNVIETAQFVVSVDETDEWGVETVEKASRYMKDMITGDGTNRWFDKTMNYAVCANGRGGATGEHSPCDGAELDHLCENFLNIDKQILESPSREEQLENEKVLDEDRKTLKLAEKLNFEIVDGMESEVERCFESHLKATKDLHMHSMIFLDFGKGKLKTCGISPDGFVQMAIQLAYYKDQGKFTMTYEPGSVRFYANSRTETLRPVTEASCEFVKAMLDEKSEKKIKRKLLKEACEVHVNNCKDIMMGNGVDRHLFVLCVLAKGLGYSSPFLDFYSSQKWLLSTSNIPNMTNSIDEDSSVNNIMLGGSFGAVAQDGYGICYRFGGNQAILVHITSYHSSEVTDSDRMGQHLKEAFHSLVDLFDE</sequence>
<evidence type="ECO:0000256" key="1">
    <source>
        <dbReference type="ARBA" id="ARBA00004141"/>
    </source>
</evidence>
<dbReference type="Pfam" id="PF00755">
    <property type="entry name" value="Carn_acyltransf"/>
    <property type="match status" value="2"/>
</dbReference>
<evidence type="ECO:0000256" key="8">
    <source>
        <dbReference type="ARBA" id="ARBA00022989"/>
    </source>
</evidence>
<dbReference type="AlphaFoldDB" id="A0A6A5GAI7"/>
<keyword evidence="7" id="KW-0276">Fatty acid metabolism</keyword>
<dbReference type="InterPro" id="IPR042231">
    <property type="entry name" value="Cho/carn_acyl_trans_2"/>
</dbReference>
<dbReference type="InterPro" id="IPR023213">
    <property type="entry name" value="CAT-like_dom_sf"/>
</dbReference>
<reference evidence="16 17" key="1">
    <citation type="submission" date="2019-12" db="EMBL/GenBank/DDBJ databases">
        <title>Chromosome-level assembly of the Caenorhabditis remanei genome.</title>
        <authorList>
            <person name="Teterina A.A."/>
            <person name="Willis J.H."/>
            <person name="Phillips P.C."/>
        </authorList>
    </citation>
    <scope>NUCLEOTIDE SEQUENCE [LARGE SCALE GENOMIC DNA]</scope>
    <source>
        <strain evidence="16 17">PX506</strain>
        <tissue evidence="16">Whole organism</tissue>
    </source>
</reference>
<evidence type="ECO:0000256" key="12">
    <source>
        <dbReference type="ARBA" id="ARBA00048999"/>
    </source>
</evidence>
<dbReference type="Gene3D" id="1.10.275.20">
    <property type="entry name" value="Choline/Carnitine o-acyltransferase"/>
    <property type="match status" value="1"/>
</dbReference>
<gene>
    <name evidence="16" type="ORF">GCK72_018672</name>
</gene>
<evidence type="ECO:0000256" key="6">
    <source>
        <dbReference type="ARBA" id="ARBA00022692"/>
    </source>
</evidence>
<comment type="similarity">
    <text evidence="3">Belongs to the carnitine/choline acetyltransferase family.</text>
</comment>
<evidence type="ECO:0000259" key="15">
    <source>
        <dbReference type="Pfam" id="PF00755"/>
    </source>
</evidence>
<evidence type="ECO:0000256" key="4">
    <source>
        <dbReference type="ARBA" id="ARBA00022448"/>
    </source>
</evidence>
<dbReference type="Proteomes" id="UP000483820">
    <property type="component" value="Chromosome V"/>
</dbReference>
<accession>A0A6A5GAI7</accession>
<organism evidence="16 17">
    <name type="scientific">Caenorhabditis remanei</name>
    <name type="common">Caenorhabditis vulgaris</name>
    <dbReference type="NCBI Taxonomy" id="31234"/>
    <lineage>
        <taxon>Eukaryota</taxon>
        <taxon>Metazoa</taxon>
        <taxon>Ecdysozoa</taxon>
        <taxon>Nematoda</taxon>
        <taxon>Chromadorea</taxon>
        <taxon>Rhabditida</taxon>
        <taxon>Rhabditina</taxon>
        <taxon>Rhabditomorpha</taxon>
        <taxon>Rhabditoidea</taxon>
        <taxon>Rhabditidae</taxon>
        <taxon>Peloderinae</taxon>
        <taxon>Caenorhabditis</taxon>
    </lineage>
</organism>
<dbReference type="RefSeq" id="XP_053581598.1">
    <property type="nucleotide sequence ID" value="XM_053732685.1"/>
</dbReference>
<evidence type="ECO:0000256" key="10">
    <source>
        <dbReference type="ARBA" id="ARBA00023136"/>
    </source>
</evidence>
<dbReference type="PANTHER" id="PTHR22589">
    <property type="entry name" value="CARNITINE O-ACYLTRANSFERASE"/>
    <property type="match status" value="1"/>
</dbReference>
<keyword evidence="8 14" id="KW-1133">Transmembrane helix</keyword>
<dbReference type="GO" id="GO:0006635">
    <property type="term" value="P:fatty acid beta-oxidation"/>
    <property type="evidence" value="ECO:0007669"/>
    <property type="project" value="UniProtKB-UniPathway"/>
</dbReference>
<comment type="caution">
    <text evidence="16">The sequence shown here is derived from an EMBL/GenBank/DDBJ whole genome shotgun (WGS) entry which is preliminary data.</text>
</comment>
<evidence type="ECO:0000256" key="3">
    <source>
        <dbReference type="ARBA" id="ARBA00005232"/>
    </source>
</evidence>
<dbReference type="GO" id="GO:0004095">
    <property type="term" value="F:carnitine O-palmitoyltransferase activity"/>
    <property type="evidence" value="ECO:0007669"/>
    <property type="project" value="TreeGrafter"/>
</dbReference>
<evidence type="ECO:0000313" key="16">
    <source>
        <dbReference type="EMBL" id="KAF1752118.1"/>
    </source>
</evidence>
<evidence type="ECO:0000256" key="14">
    <source>
        <dbReference type="SAM" id="Phobius"/>
    </source>
</evidence>
<dbReference type="EMBL" id="WUAV01000005">
    <property type="protein sequence ID" value="KAF1752118.1"/>
    <property type="molecule type" value="Genomic_DNA"/>
</dbReference>
<keyword evidence="9" id="KW-0443">Lipid metabolism</keyword>
<comment type="subcellular location">
    <subcellularLocation>
        <location evidence="1">Membrane</location>
        <topology evidence="1">Multi-pass membrane protein</topology>
    </subcellularLocation>
</comment>
<evidence type="ECO:0000256" key="7">
    <source>
        <dbReference type="ARBA" id="ARBA00022832"/>
    </source>
</evidence>